<keyword evidence="3" id="KW-1185">Reference proteome</keyword>
<dbReference type="EMBL" id="JAXUIC010000003">
    <property type="protein sequence ID" value="KAK4595618.1"/>
    <property type="molecule type" value="Genomic_DNA"/>
</dbReference>
<dbReference type="InterPro" id="IPR036047">
    <property type="entry name" value="F-box-like_dom_sf"/>
</dbReference>
<dbReference type="Gene3D" id="1.20.1280.50">
    <property type="match status" value="1"/>
</dbReference>
<accession>A0AAN7FKU4</accession>
<protein>
    <recommendedName>
        <fullName evidence="1">F-box domain-containing protein</fullName>
    </recommendedName>
</protein>
<dbReference type="AlphaFoldDB" id="A0AAN7FKU4"/>
<dbReference type="Proteomes" id="UP001324115">
    <property type="component" value="Unassembled WGS sequence"/>
</dbReference>
<reference evidence="2 3" key="1">
    <citation type="journal article" date="2023" name="G3 (Bethesda)">
        <title>A haplotype-resolved chromosome-scale genome for Quercus rubra L. provides insights into the genetics of adaptive traits for red oak species.</title>
        <authorList>
            <person name="Kapoor B."/>
            <person name="Jenkins J."/>
            <person name="Schmutz J."/>
            <person name="Zhebentyayeva T."/>
            <person name="Kuelheim C."/>
            <person name="Coggeshall M."/>
            <person name="Heim C."/>
            <person name="Lasky J.R."/>
            <person name="Leites L."/>
            <person name="Islam-Faridi N."/>
            <person name="Romero-Severson J."/>
            <person name="DeLeo V.L."/>
            <person name="Lucas S.M."/>
            <person name="Lazic D."/>
            <person name="Gailing O."/>
            <person name="Carlson J."/>
            <person name="Staton M."/>
        </authorList>
    </citation>
    <scope>NUCLEOTIDE SEQUENCE [LARGE SCALE GENOMIC DNA]</scope>
    <source>
        <strain evidence="2">Pseudo-F2</strain>
    </source>
</reference>
<dbReference type="PANTHER" id="PTHR31111">
    <property type="entry name" value="BNAA05G37150D PROTEIN-RELATED"/>
    <property type="match status" value="1"/>
</dbReference>
<name>A0AAN7FKU4_QUERU</name>
<sequence>MISLLDRIQLIWTRIKKINQRREVKTSIVKLIMENKSHSHIVDERCPLDQDVISEILARLPAESLIQCERVCKSWFRMIHDPNFVHRSKQVFITSNFLLKMSHNFWINYFDIEDAYDGLIMLKKSIYNGNLCVYNHSTGQMSTIPHVPLTSSSSRNFYSLVYDVSIQKYKIVCFCLSKNMVKCYIYVMDSNDDEAPAWKELSFSFVLNFPIHPHHTQSHQNFDGVVCNGALNWVEKYETNRMQYVSSLDISSEKLRERIKLPSKPNMCNKERLNCKLIAFNGFLCYANPSSKDRFDFWVLRDWVKLKPIWIKQYTLSLSSMICKPKTLKSFIQDSFLPLAIYQNVNSCSVEIMILVRCKLFIYSVKSKELRAEEEVLLDSSSLPCFSKFTHLVPMIIPHTSIRR</sequence>
<dbReference type="CDD" id="cd22157">
    <property type="entry name" value="F-box_AtFBW1-like"/>
    <property type="match status" value="1"/>
</dbReference>
<organism evidence="2 3">
    <name type="scientific">Quercus rubra</name>
    <name type="common">Northern red oak</name>
    <name type="synonym">Quercus borealis</name>
    <dbReference type="NCBI Taxonomy" id="3512"/>
    <lineage>
        <taxon>Eukaryota</taxon>
        <taxon>Viridiplantae</taxon>
        <taxon>Streptophyta</taxon>
        <taxon>Embryophyta</taxon>
        <taxon>Tracheophyta</taxon>
        <taxon>Spermatophyta</taxon>
        <taxon>Magnoliopsida</taxon>
        <taxon>eudicotyledons</taxon>
        <taxon>Gunneridae</taxon>
        <taxon>Pentapetalae</taxon>
        <taxon>rosids</taxon>
        <taxon>fabids</taxon>
        <taxon>Fagales</taxon>
        <taxon>Fagaceae</taxon>
        <taxon>Quercus</taxon>
    </lineage>
</organism>
<dbReference type="InterPro" id="IPR013187">
    <property type="entry name" value="F-box-assoc_dom_typ3"/>
</dbReference>
<evidence type="ECO:0000259" key="1">
    <source>
        <dbReference type="SMART" id="SM00256"/>
    </source>
</evidence>
<dbReference type="InterPro" id="IPR001810">
    <property type="entry name" value="F-box_dom"/>
</dbReference>
<evidence type="ECO:0000313" key="2">
    <source>
        <dbReference type="EMBL" id="KAK4595618.1"/>
    </source>
</evidence>
<dbReference type="Pfam" id="PF08268">
    <property type="entry name" value="FBA_3"/>
    <property type="match status" value="1"/>
</dbReference>
<gene>
    <name evidence="2" type="ORF">RGQ29_013913</name>
</gene>
<evidence type="ECO:0000313" key="3">
    <source>
        <dbReference type="Proteomes" id="UP001324115"/>
    </source>
</evidence>
<dbReference type="Pfam" id="PF12937">
    <property type="entry name" value="F-box-like"/>
    <property type="match status" value="1"/>
</dbReference>
<dbReference type="SUPFAM" id="SSF81383">
    <property type="entry name" value="F-box domain"/>
    <property type="match status" value="1"/>
</dbReference>
<feature type="domain" description="F-box" evidence="1">
    <location>
        <begin position="48"/>
        <end position="88"/>
    </location>
</feature>
<proteinExistence type="predicted"/>
<dbReference type="SMART" id="SM00256">
    <property type="entry name" value="FBOX"/>
    <property type="match status" value="1"/>
</dbReference>
<dbReference type="PANTHER" id="PTHR31111:SF136">
    <property type="entry name" value="F-BOX ASSOCIATED DOMAIN-CONTAINING PROTEIN"/>
    <property type="match status" value="1"/>
</dbReference>
<comment type="caution">
    <text evidence="2">The sequence shown here is derived from an EMBL/GenBank/DDBJ whole genome shotgun (WGS) entry which is preliminary data.</text>
</comment>